<evidence type="ECO:0000313" key="3">
    <source>
        <dbReference type="Proteomes" id="UP000033870"/>
    </source>
</evidence>
<keyword evidence="2" id="KW-0645">Protease</keyword>
<evidence type="ECO:0000313" key="2">
    <source>
        <dbReference type="EMBL" id="KKW42998.1"/>
    </source>
</evidence>
<name>A0A0G1YHU0_9BACT</name>
<dbReference type="EMBL" id="LCRX01000001">
    <property type="protein sequence ID" value="KKW42998.1"/>
    <property type="molecule type" value="Genomic_DNA"/>
</dbReference>
<comment type="cofactor">
    <cofactor evidence="1">
        <name>Zn(2+)</name>
        <dbReference type="ChEBI" id="CHEBI:29105"/>
    </cofactor>
</comment>
<dbReference type="Gene3D" id="3.40.630.10">
    <property type="entry name" value="Zn peptidases"/>
    <property type="match status" value="2"/>
</dbReference>
<dbReference type="PANTHER" id="PTHR42994:SF1">
    <property type="entry name" value="PEPTIDASE T"/>
    <property type="match status" value="1"/>
</dbReference>
<reference evidence="2 3" key="1">
    <citation type="journal article" date="2015" name="Nature">
        <title>rRNA introns, odd ribosomes, and small enigmatic genomes across a large radiation of phyla.</title>
        <authorList>
            <person name="Brown C.T."/>
            <person name="Hug L.A."/>
            <person name="Thomas B.C."/>
            <person name="Sharon I."/>
            <person name="Castelle C.J."/>
            <person name="Singh A."/>
            <person name="Wilkins M.J."/>
            <person name="Williams K.H."/>
            <person name="Banfield J.F."/>
        </authorList>
    </citation>
    <scope>NUCLEOTIDE SEQUENCE [LARGE SCALE GENOMIC DNA]</scope>
</reference>
<dbReference type="SUPFAM" id="SSF53187">
    <property type="entry name" value="Zn-dependent exopeptidases"/>
    <property type="match status" value="1"/>
</dbReference>
<comment type="caution">
    <text evidence="2">The sequence shown here is derived from an EMBL/GenBank/DDBJ whole genome shotgun (WGS) entry which is preliminary data.</text>
</comment>
<keyword evidence="2" id="KW-0378">Hydrolase</keyword>
<dbReference type="AlphaFoldDB" id="A0A0G1YHU0"/>
<evidence type="ECO:0000256" key="1">
    <source>
        <dbReference type="ARBA" id="ARBA00001947"/>
    </source>
</evidence>
<dbReference type="InterPro" id="IPR002933">
    <property type="entry name" value="Peptidase_M20"/>
</dbReference>
<organism evidence="2 3">
    <name type="scientific">Candidatus Magasanikbacteria bacterium GW2011_GWA2_56_11</name>
    <dbReference type="NCBI Taxonomy" id="1619044"/>
    <lineage>
        <taxon>Bacteria</taxon>
        <taxon>Candidatus Magasanikiibacteriota</taxon>
    </lineage>
</organism>
<dbReference type="Proteomes" id="UP000033870">
    <property type="component" value="Unassembled WGS sequence"/>
</dbReference>
<keyword evidence="2" id="KW-0031">Aminopeptidase</keyword>
<dbReference type="STRING" id="1619044.UY92_C0001G0012"/>
<dbReference type="GO" id="GO:0005829">
    <property type="term" value="C:cytosol"/>
    <property type="evidence" value="ECO:0007669"/>
    <property type="project" value="TreeGrafter"/>
</dbReference>
<proteinExistence type="predicted"/>
<gene>
    <name evidence="2" type="ORF">UY92_C0001G0012</name>
</gene>
<dbReference type="PANTHER" id="PTHR42994">
    <property type="entry name" value="PEPTIDASE T"/>
    <property type="match status" value="1"/>
</dbReference>
<accession>A0A0G1YHU0</accession>
<dbReference type="GO" id="GO:0045148">
    <property type="term" value="F:tripeptide aminopeptidase activity"/>
    <property type="evidence" value="ECO:0007669"/>
    <property type="project" value="TreeGrafter"/>
</dbReference>
<protein>
    <submittedName>
        <fullName evidence="2">Tripeptide aminopeptidase</fullName>
    </submittedName>
</protein>
<sequence length="549" mass="59685">MAASIAAAQDLVRLFAGWGLAYLDSLIRIDSSSDERSGTVPSTPGQLALLDFLREVLGGFGYQCETDASGALLAHVGANLPAGSTCPPVAFITHIDNSLGTVCPERLTRVERWDGSRLAYPGNQRLNVSVAAYPALQAFVGHDVLHGPGTGPVGLDDKLGVAEVLTLARYLAEHPEIRHGTIVLCFRPDEEIGRDEAVQSLARRLAELGVTRAYTVDGHTAFEVSTVCFNASEMAIRVPAPPLHLTDSVGEPQFRCARTMRLRIQGVRTHGATAKAEGYRNAVRIFTAVMSRMSSWQHVVPVEFTTDPADETAADVTMLIRGRDESELDRWQSIFVTQLGQEVAPHAERGAGQEVMGTAAVAPTDGQGFSDGLRKIITIIVLFQNTPSARPLFSEDSEGWEGYSNPFTITRDGDHWIVRFRLRDFDPRDLARREDHVQRVAHFSGLPEEAVHHRPQYRDISPRLESYPELVAWAEAAAERISASIQRHPIRGGTGVGPFLDAGIGVANLGTGYHGLESPTELTSLEMIGRHAEWLVALVEVVAAVRTGS</sequence>
<dbReference type="Pfam" id="PF01546">
    <property type="entry name" value="Peptidase_M20"/>
    <property type="match status" value="1"/>
</dbReference>